<dbReference type="GO" id="GO:0009904">
    <property type="term" value="P:chloroplast accumulation movement"/>
    <property type="evidence" value="ECO:0000318"/>
    <property type="project" value="GO_Central"/>
</dbReference>
<dbReference type="AlphaFoldDB" id="A0A251RZK2"/>
<dbReference type="Proteomes" id="UP000215914">
    <property type="component" value="Chromosome 16"/>
</dbReference>
<accession>A0A251RZK2</accession>
<dbReference type="InParanoid" id="A0A251RZK2"/>
<evidence type="ECO:0000313" key="7">
    <source>
        <dbReference type="Proteomes" id="UP000215914"/>
    </source>
</evidence>
<dbReference type="FunCoup" id="A0A251RZK2">
    <property type="interactions" value="183"/>
</dbReference>
<organism evidence="6 7">
    <name type="scientific">Helianthus annuus</name>
    <name type="common">Common sunflower</name>
    <dbReference type="NCBI Taxonomy" id="4232"/>
    <lineage>
        <taxon>Eukaryota</taxon>
        <taxon>Viridiplantae</taxon>
        <taxon>Streptophyta</taxon>
        <taxon>Embryophyta</taxon>
        <taxon>Tracheophyta</taxon>
        <taxon>Spermatophyta</taxon>
        <taxon>Magnoliopsida</taxon>
        <taxon>eudicotyledons</taxon>
        <taxon>Gunneridae</taxon>
        <taxon>Pentapetalae</taxon>
        <taxon>asterids</taxon>
        <taxon>campanulids</taxon>
        <taxon>Asterales</taxon>
        <taxon>Asteraceae</taxon>
        <taxon>Asteroideae</taxon>
        <taxon>Heliantheae alliance</taxon>
        <taxon>Heliantheae</taxon>
        <taxon>Helianthus</taxon>
    </lineage>
</organism>
<feature type="compositionally biased region" description="Low complexity" evidence="4">
    <location>
        <begin position="14"/>
        <end position="25"/>
    </location>
</feature>
<proteinExistence type="inferred from homology"/>
<evidence type="ECO:0000256" key="3">
    <source>
        <dbReference type="SAM" id="Coils"/>
    </source>
</evidence>
<dbReference type="EMBL" id="MNCJ02000331">
    <property type="protein sequence ID" value="KAF5760438.1"/>
    <property type="molecule type" value="Genomic_DNA"/>
</dbReference>
<evidence type="ECO:0000256" key="2">
    <source>
        <dbReference type="ARBA" id="ARBA00023054"/>
    </source>
</evidence>
<evidence type="ECO:0000313" key="5">
    <source>
        <dbReference type="EMBL" id="KAF5760438.1"/>
    </source>
</evidence>
<reference evidence="6" key="2">
    <citation type="submission" date="2017-02" db="EMBL/GenBank/DDBJ databases">
        <title>Sunflower complete genome.</title>
        <authorList>
            <person name="Langlade N."/>
            <person name="Munos S."/>
        </authorList>
    </citation>
    <scope>NUCLEOTIDE SEQUENCE [LARGE SCALE GENOMIC DNA]</scope>
    <source>
        <tissue evidence="6">Leaves</tissue>
    </source>
</reference>
<evidence type="ECO:0000256" key="4">
    <source>
        <dbReference type="SAM" id="MobiDB-lite"/>
    </source>
</evidence>
<dbReference type="OMA" id="KWRIKEQ"/>
<feature type="region of interest" description="Disordered" evidence="4">
    <location>
        <begin position="425"/>
        <end position="458"/>
    </location>
</feature>
<gene>
    <name evidence="6" type="ORF">HannXRQ_Chr16g0515721</name>
    <name evidence="5" type="ORF">HanXRQr2_Chr16g0753491</name>
</gene>
<protein>
    <submittedName>
        <fullName evidence="6">Putative WEB family</fullName>
    </submittedName>
    <submittedName>
        <fullName evidence="5">WEB family protein</fullName>
    </submittedName>
</protein>
<reference evidence="5" key="3">
    <citation type="submission" date="2020-06" db="EMBL/GenBank/DDBJ databases">
        <title>Helianthus annuus Genome sequencing and assembly Release 2.</title>
        <authorList>
            <person name="Gouzy J."/>
            <person name="Langlade N."/>
            <person name="Munos S."/>
        </authorList>
    </citation>
    <scope>NUCLEOTIDE SEQUENCE</scope>
    <source>
        <tissue evidence="5">Leaves</tissue>
    </source>
</reference>
<keyword evidence="7" id="KW-1185">Reference proteome</keyword>
<feature type="coiled-coil region" evidence="3">
    <location>
        <begin position="100"/>
        <end position="148"/>
    </location>
</feature>
<evidence type="ECO:0000313" key="6">
    <source>
        <dbReference type="EMBL" id="OTF91875.1"/>
    </source>
</evidence>
<dbReference type="GO" id="GO:0009903">
    <property type="term" value="P:chloroplast avoidance movement"/>
    <property type="evidence" value="ECO:0000318"/>
    <property type="project" value="GO_Central"/>
</dbReference>
<dbReference type="GO" id="GO:0005829">
    <property type="term" value="C:cytosol"/>
    <property type="evidence" value="ECO:0000318"/>
    <property type="project" value="GO_Central"/>
</dbReference>
<feature type="compositionally biased region" description="Polar residues" evidence="4">
    <location>
        <begin position="26"/>
        <end position="43"/>
    </location>
</feature>
<keyword evidence="2 3" id="KW-0175">Coiled coil</keyword>
<dbReference type="Gramene" id="mRNA:HanXRQr2_Chr16g0753491">
    <property type="protein sequence ID" value="mRNA:HanXRQr2_Chr16g0753491"/>
    <property type="gene ID" value="HanXRQr2_Chr16g0753491"/>
</dbReference>
<dbReference type="InterPro" id="IPR008545">
    <property type="entry name" value="Web"/>
</dbReference>
<comment type="similarity">
    <text evidence="1">Belongs to the WEB family.</text>
</comment>
<name>A0A251RZK2_HELAN</name>
<dbReference type="STRING" id="4232.A0A251RZK2"/>
<dbReference type="EMBL" id="CM007905">
    <property type="protein sequence ID" value="OTF91875.1"/>
    <property type="molecule type" value="Genomic_DNA"/>
</dbReference>
<sequence length="597" mass="67755">MFGFQVRTRQNVATSPTPSKISISPGVSTTTRKATNSPKSSPNAAAVGEIDTRAPFQSVKAAVNLFGEASPKSGRTMSRKTGEERVLEKEAQLHWTLKELDKYKELIKSAESTKAQARRDLEKANKSLHELTNKLEMISEEKQSAMEITEAAKIRVQELELSKASQSQVVNDGWKEDVDNERNRYKTSANELISIKQELTTLKQDFDAALEAKLAAFQQAADAQHAAKVNHQKMVELSKDVDNMRETLHQVNLASEKAHEEHVNLMNEKEARIESIKKAKEDLDMKIESLRKEHQLSELRSLGDRLEETTEAINVLEEQLREVRVADMATLDKAKLEVDEAKRRLDEVKQEESLVRATVETLKQELDKVKRDITLLRGDDLKREQQQVELDKIKQQIEEATTELTKATNNINELELKIQKTMSEAEKAKKEEEELKKQEETLKRQAENSETSNKEAEEKLEVALRELEKAKVAEELANEQIKSKTSKKDAAKDDNKIRLTNQEYEALNKRVEEAAKAADAKVATAMSQVETIKKKERLTLEKLEKSMAERKEIEAKLNDALKMAEMAEAAKEAIESELKKWKYSEQNNGTVVRIAKS</sequence>
<dbReference type="PANTHER" id="PTHR32054:SF3">
    <property type="entry name" value="HEAVY CHAIN, PUTATIVE, EXPRESSED-RELATED"/>
    <property type="match status" value="1"/>
</dbReference>
<evidence type="ECO:0000256" key="1">
    <source>
        <dbReference type="ARBA" id="ARBA00005485"/>
    </source>
</evidence>
<dbReference type="PANTHER" id="PTHR32054">
    <property type="entry name" value="HEAVY CHAIN, PUTATIVE, EXPRESSED-RELATED-RELATED"/>
    <property type="match status" value="1"/>
</dbReference>
<dbReference type="Pfam" id="PF05701">
    <property type="entry name" value="WEMBL"/>
    <property type="match status" value="1"/>
</dbReference>
<reference evidence="5 7" key="1">
    <citation type="journal article" date="2017" name="Nature">
        <title>The sunflower genome provides insights into oil metabolism, flowering and Asterid evolution.</title>
        <authorList>
            <person name="Badouin H."/>
            <person name="Gouzy J."/>
            <person name="Grassa C.J."/>
            <person name="Murat F."/>
            <person name="Staton S.E."/>
            <person name="Cottret L."/>
            <person name="Lelandais-Briere C."/>
            <person name="Owens G.L."/>
            <person name="Carrere S."/>
            <person name="Mayjonade B."/>
            <person name="Legrand L."/>
            <person name="Gill N."/>
            <person name="Kane N.C."/>
            <person name="Bowers J.E."/>
            <person name="Hubner S."/>
            <person name="Bellec A."/>
            <person name="Berard A."/>
            <person name="Berges H."/>
            <person name="Blanchet N."/>
            <person name="Boniface M.C."/>
            <person name="Brunel D."/>
            <person name="Catrice O."/>
            <person name="Chaidir N."/>
            <person name="Claudel C."/>
            <person name="Donnadieu C."/>
            <person name="Faraut T."/>
            <person name="Fievet G."/>
            <person name="Helmstetter N."/>
            <person name="King M."/>
            <person name="Knapp S.J."/>
            <person name="Lai Z."/>
            <person name="Le Paslier M.C."/>
            <person name="Lippi Y."/>
            <person name="Lorenzon L."/>
            <person name="Mandel J.R."/>
            <person name="Marage G."/>
            <person name="Marchand G."/>
            <person name="Marquand E."/>
            <person name="Bret-Mestries E."/>
            <person name="Morien E."/>
            <person name="Nambeesan S."/>
            <person name="Nguyen T."/>
            <person name="Pegot-Espagnet P."/>
            <person name="Pouilly N."/>
            <person name="Raftis F."/>
            <person name="Sallet E."/>
            <person name="Schiex T."/>
            <person name="Thomas J."/>
            <person name="Vandecasteele C."/>
            <person name="Vares D."/>
            <person name="Vear F."/>
            <person name="Vautrin S."/>
            <person name="Crespi M."/>
            <person name="Mangin B."/>
            <person name="Burke J.M."/>
            <person name="Salse J."/>
            <person name="Munos S."/>
            <person name="Vincourt P."/>
            <person name="Rieseberg L.H."/>
            <person name="Langlade N.B."/>
        </authorList>
    </citation>
    <scope>NUCLEOTIDE SEQUENCE [LARGE SCALE GENOMIC DNA]</scope>
    <source>
        <strain evidence="7">cv. SF193</strain>
        <tissue evidence="5">Leaves</tissue>
    </source>
</reference>
<feature type="region of interest" description="Disordered" evidence="4">
    <location>
        <begin position="1"/>
        <end position="49"/>
    </location>
</feature>